<dbReference type="PANTHER" id="PTHR22674:SF6">
    <property type="entry name" value="NTPASE KAP FAMILY P-LOOP DOMAIN-CONTAINING PROTEIN 1"/>
    <property type="match status" value="1"/>
</dbReference>
<evidence type="ECO:0000259" key="1">
    <source>
        <dbReference type="Pfam" id="PF07693"/>
    </source>
</evidence>
<dbReference type="InterPro" id="IPR052754">
    <property type="entry name" value="NTPase_KAP_P-loop"/>
</dbReference>
<dbReference type="InterPro" id="IPR011646">
    <property type="entry name" value="KAP_P-loop"/>
</dbReference>
<dbReference type="SUPFAM" id="SSF52540">
    <property type="entry name" value="P-loop containing nucleoside triphosphate hydrolases"/>
    <property type="match status" value="1"/>
</dbReference>
<evidence type="ECO:0000313" key="3">
    <source>
        <dbReference type="Proteomes" id="UP000036122"/>
    </source>
</evidence>
<dbReference type="Proteomes" id="UP000036122">
    <property type="component" value="Unassembled WGS sequence"/>
</dbReference>
<sequence>MWSDIESNIDFLNYSEASEIIINVLQNPQMLPISIGVFGSWGTGKSTILNLIKNNLEHIENHDDYVIIRFDAWLYQGFDDARASLLEVINTEISKLVKQDEKLYEKALSIGKRINKLRALGWAAEGTALAFGVPTFGLLSKAIDSIGNGINGSAGDKDAQHVTEAINKGKESLKDILNEEKSSAPKEITALKNEFEDLLESLNKKVIVFVDNLDRCLPKQTIETLESLRLFLFMKNTAFVIAADEEMVRFAVKDHFNGIDERHITDYLDKLIQFPVKVPRISTREVRAYLFLLYASIHENYATETAKLENLRNGLESNLRLSWKDDPIKVKDALALLDEQAVDTLNLSNNFYVSDRIAHLLAENKYIEGNPRIVKRMLNVISMRQMIASARKMPNDIGLITKMALFERCCNSKSVSLLYNTINSSSDGKPKILEELEELTNDIDTFKSKLPKEWEEHHDFLFSWFSLEPKLKGVNLRPLVYLSKETVPLRTITKGLSSDGEAALKTLLKVTNSSSKAAIQAIGNIPVGEESLVMNLILDELNKHTHWGSKPNGFIGAFLLARELEDTRPQFIHFMNTVMVEKTPWFSLLISKEKWFPKN</sequence>
<feature type="domain" description="KAP NTPase" evidence="1">
    <location>
        <begin position="15"/>
        <end position="387"/>
    </location>
</feature>
<accession>A0A0J1CW12</accession>
<dbReference type="PANTHER" id="PTHR22674">
    <property type="entry name" value="NTPASE, KAP FAMILY P-LOOP DOMAIN-CONTAINING 1"/>
    <property type="match status" value="1"/>
</dbReference>
<dbReference type="Pfam" id="PF07693">
    <property type="entry name" value="KAP_NTPase"/>
    <property type="match status" value="1"/>
</dbReference>
<reference evidence="2 3" key="1">
    <citation type="submission" date="2014-07" db="EMBL/GenBank/DDBJ databases">
        <authorList>
            <person name="Harkins D.M."/>
            <person name="Lesho E."/>
            <person name="Waterman P.E."/>
            <person name="Chan A."/>
            <person name="Fouts D.E."/>
        </authorList>
    </citation>
    <scope>NUCLEOTIDE SEQUENCE [LARGE SCALE GENOMIC DNA]</scope>
    <source>
        <strain evidence="2 3">MRSN 3527</strain>
    </source>
</reference>
<organism evidence="2 3">
    <name type="scientific">Acinetobacter baumannii MRSN 3527</name>
    <dbReference type="NCBI Taxonomy" id="1409923"/>
    <lineage>
        <taxon>Bacteria</taxon>
        <taxon>Pseudomonadati</taxon>
        <taxon>Pseudomonadota</taxon>
        <taxon>Gammaproteobacteria</taxon>
        <taxon>Moraxellales</taxon>
        <taxon>Moraxellaceae</taxon>
        <taxon>Acinetobacter</taxon>
        <taxon>Acinetobacter calcoaceticus/baumannii complex</taxon>
    </lineage>
</organism>
<evidence type="ECO:0000313" key="2">
    <source>
        <dbReference type="EMBL" id="KLT83388.1"/>
    </source>
</evidence>
<dbReference type="InterPro" id="IPR027417">
    <property type="entry name" value="P-loop_NTPase"/>
</dbReference>
<dbReference type="RefSeq" id="WP_000269400.1">
    <property type="nucleotide sequence ID" value="NZ_JPHZ01000039.1"/>
</dbReference>
<dbReference type="Gene3D" id="3.40.50.300">
    <property type="entry name" value="P-loop containing nucleotide triphosphate hydrolases"/>
    <property type="match status" value="1"/>
</dbReference>
<name>A0A0J1CW12_ACIBA</name>
<dbReference type="AlphaFoldDB" id="A0A0J1CW12"/>
<dbReference type="EMBL" id="JPHZ01000039">
    <property type="protein sequence ID" value="KLT83388.1"/>
    <property type="molecule type" value="Genomic_DNA"/>
</dbReference>
<gene>
    <name evidence="2" type="ORF">T630_4009</name>
</gene>
<protein>
    <submittedName>
        <fullName evidence="2">KAP family P-loop domain protein</fullName>
    </submittedName>
</protein>
<dbReference type="PATRIC" id="fig|1409923.3.peg.1492"/>
<proteinExistence type="predicted"/>
<comment type="caution">
    <text evidence="2">The sequence shown here is derived from an EMBL/GenBank/DDBJ whole genome shotgun (WGS) entry which is preliminary data.</text>
</comment>